<dbReference type="PANTHER" id="PTHR30176">
    <property type="entry name" value="FERREDOXIN-TYPE PROTEIN NAPH"/>
    <property type="match status" value="1"/>
</dbReference>
<dbReference type="Pfam" id="PF11614">
    <property type="entry name" value="FixG_C"/>
    <property type="match status" value="1"/>
</dbReference>
<feature type="transmembrane region" description="Helical" evidence="7">
    <location>
        <begin position="127"/>
        <end position="149"/>
    </location>
</feature>
<dbReference type="OrthoDB" id="9811700at2"/>
<evidence type="ECO:0000256" key="1">
    <source>
        <dbReference type="ARBA" id="ARBA00022448"/>
    </source>
</evidence>
<comment type="caution">
    <text evidence="9">The sequence shown here is derived from an EMBL/GenBank/DDBJ whole genome shotgun (WGS) entry which is preliminary data.</text>
</comment>
<dbReference type="GO" id="GO:0005886">
    <property type="term" value="C:plasma membrane"/>
    <property type="evidence" value="ECO:0007669"/>
    <property type="project" value="TreeGrafter"/>
</dbReference>
<feature type="transmembrane region" description="Helical" evidence="7">
    <location>
        <begin position="164"/>
        <end position="186"/>
    </location>
</feature>
<dbReference type="AlphaFoldDB" id="A0A4Q9JX17"/>
<dbReference type="InterPro" id="IPR017900">
    <property type="entry name" value="4Fe4S_Fe_S_CS"/>
</dbReference>
<feature type="transmembrane region" description="Helical" evidence="7">
    <location>
        <begin position="305"/>
        <end position="324"/>
    </location>
</feature>
<proteinExistence type="predicted"/>
<gene>
    <name evidence="9" type="primary">ccoG</name>
    <name evidence="9" type="ORF">DU473_02930</name>
</gene>
<evidence type="ECO:0000313" key="9">
    <source>
        <dbReference type="EMBL" id="TBR81849.1"/>
    </source>
</evidence>
<dbReference type="Gene3D" id="3.30.70.20">
    <property type="match status" value="1"/>
</dbReference>
<evidence type="ECO:0000256" key="5">
    <source>
        <dbReference type="ARBA" id="ARBA00023004"/>
    </source>
</evidence>
<accession>A0A4Q9JX17</accession>
<keyword evidence="5" id="KW-0408">Iron</keyword>
<dbReference type="Pfam" id="PF12801">
    <property type="entry name" value="Fer4_5"/>
    <property type="match status" value="1"/>
</dbReference>
<dbReference type="GO" id="GO:0046872">
    <property type="term" value="F:metal ion binding"/>
    <property type="evidence" value="ECO:0007669"/>
    <property type="project" value="UniProtKB-KW"/>
</dbReference>
<protein>
    <submittedName>
        <fullName evidence="9">Cytochrome c oxidase accessory protein CcoG</fullName>
    </submittedName>
</protein>
<dbReference type="InterPro" id="IPR014116">
    <property type="entry name" value="Cyt_c_oxidase_cbb3_FixG"/>
</dbReference>
<dbReference type="InterPro" id="IPR032879">
    <property type="entry name" value="FixG_C"/>
</dbReference>
<dbReference type="InterPro" id="IPR017896">
    <property type="entry name" value="4Fe4S_Fe-S-bd"/>
</dbReference>
<reference evidence="9 10" key="1">
    <citation type="submission" date="2018-07" db="EMBL/GenBank/DDBJ databases">
        <title>Campylobacter zealandensis sp. nov., isolated from birds and water in New Zealand.</title>
        <authorList>
            <person name="Wilkinson D.A."/>
            <person name="Biggs P.J."/>
            <person name="French N.P."/>
            <person name="Midwinter A.C."/>
        </authorList>
    </citation>
    <scope>NUCLEOTIDE SEQUENCE [LARGE SCALE GENOMIC DNA]</scope>
    <source>
        <strain evidence="9 10">B423b</strain>
    </source>
</reference>
<evidence type="ECO:0000256" key="4">
    <source>
        <dbReference type="ARBA" id="ARBA00022982"/>
    </source>
</evidence>
<dbReference type="SUPFAM" id="SSF54862">
    <property type="entry name" value="4Fe-4S ferredoxins"/>
    <property type="match status" value="1"/>
</dbReference>
<dbReference type="PROSITE" id="PS51379">
    <property type="entry name" value="4FE4S_FER_2"/>
    <property type="match status" value="1"/>
</dbReference>
<keyword evidence="6" id="KW-0411">Iron-sulfur</keyword>
<dbReference type="Gene3D" id="2.60.40.10">
    <property type="entry name" value="Immunoglobulins"/>
    <property type="match status" value="1"/>
</dbReference>
<organism evidence="9 10">
    <name type="scientific">Campylobacter novaezeelandiae</name>
    <dbReference type="NCBI Taxonomy" id="2267891"/>
    <lineage>
        <taxon>Bacteria</taxon>
        <taxon>Pseudomonadati</taxon>
        <taxon>Campylobacterota</taxon>
        <taxon>Epsilonproteobacteria</taxon>
        <taxon>Campylobacterales</taxon>
        <taxon>Campylobacteraceae</taxon>
        <taxon>Campylobacter</taxon>
    </lineage>
</organism>
<keyword evidence="1" id="KW-0813">Transport</keyword>
<dbReference type="Proteomes" id="UP000292583">
    <property type="component" value="Unassembled WGS sequence"/>
</dbReference>
<keyword evidence="7" id="KW-1133">Transmembrane helix</keyword>
<evidence type="ECO:0000313" key="10">
    <source>
        <dbReference type="Proteomes" id="UP000292583"/>
    </source>
</evidence>
<keyword evidence="2" id="KW-0004">4Fe-4S</keyword>
<dbReference type="RefSeq" id="WP_131186489.1">
    <property type="nucleotide sequence ID" value="NZ_QPGR01000003.1"/>
</dbReference>
<keyword evidence="4" id="KW-0249">Electron transport</keyword>
<evidence type="ECO:0000256" key="6">
    <source>
        <dbReference type="ARBA" id="ARBA00023014"/>
    </source>
</evidence>
<dbReference type="InterPro" id="IPR013783">
    <property type="entry name" value="Ig-like_fold"/>
</dbReference>
<dbReference type="Pfam" id="PF13746">
    <property type="entry name" value="Fer4_18"/>
    <property type="match status" value="1"/>
</dbReference>
<feature type="domain" description="4Fe-4S ferredoxin-type" evidence="8">
    <location>
        <begin position="226"/>
        <end position="256"/>
    </location>
</feature>
<dbReference type="EMBL" id="QPGR01000003">
    <property type="protein sequence ID" value="TBR81849.1"/>
    <property type="molecule type" value="Genomic_DNA"/>
</dbReference>
<dbReference type="PROSITE" id="PS00198">
    <property type="entry name" value="4FE4S_FER_1"/>
    <property type="match status" value="1"/>
</dbReference>
<dbReference type="NCBIfam" id="TIGR02745">
    <property type="entry name" value="ccoG_rdxA_fixG"/>
    <property type="match status" value="1"/>
</dbReference>
<keyword evidence="3" id="KW-0479">Metal-binding</keyword>
<evidence type="ECO:0000259" key="8">
    <source>
        <dbReference type="PROSITE" id="PS51379"/>
    </source>
</evidence>
<feature type="transmembrane region" description="Helical" evidence="7">
    <location>
        <begin position="12"/>
        <end position="31"/>
    </location>
</feature>
<keyword evidence="7" id="KW-0472">Membrane</keyword>
<evidence type="ECO:0000256" key="2">
    <source>
        <dbReference type="ARBA" id="ARBA00022485"/>
    </source>
</evidence>
<feature type="transmembrane region" description="Helical" evidence="7">
    <location>
        <begin position="59"/>
        <end position="84"/>
    </location>
</feature>
<keyword evidence="7" id="KW-0812">Transmembrane</keyword>
<dbReference type="PANTHER" id="PTHR30176:SF3">
    <property type="entry name" value="FERREDOXIN-TYPE PROTEIN NAPH"/>
    <property type="match status" value="1"/>
</dbReference>
<evidence type="ECO:0000256" key="7">
    <source>
        <dbReference type="SAM" id="Phobius"/>
    </source>
</evidence>
<dbReference type="InterPro" id="IPR051684">
    <property type="entry name" value="Electron_Trans/Redox"/>
</dbReference>
<dbReference type="GO" id="GO:0051539">
    <property type="term" value="F:4 iron, 4 sulfur cluster binding"/>
    <property type="evidence" value="ECO:0007669"/>
    <property type="project" value="UniProtKB-KW"/>
</dbReference>
<name>A0A4Q9JX17_9BACT</name>
<sequence>MMQYITNYTKKRYITYFIITLIIFILPFVRINNNHFFLLDFINKKLNLFFISFDTQELYLMPFMLMLLFIGIFFITTLAGRIWCAWSCPQTIFRVIYRDLIQTKLLKIRKNINNKQKQYPRNFIKKIIAILIFYIISLIAISNFLWYFVPPEIFFSYLANLQEHLLLIGILLCVSLFLTLDVTWWAEKFCIYVCPYARIQSVMFDHNTMQVIYDEKRGGIIYKNKTKLYKKPLQGDCIGCEACVDICPTHIDIRKGMQLECINCLECADACSKVQNKLNRPSLIEWTSIDAMNSKTKIKFLRFKTIGYLIVLLIILALLILVGSKKENMLLNINRNSELYSINQKDGNLEITNAYTFLFQNTDNQAHEYYFEIETDEKLNSDIEILRPKKPFKLEPGAKTKKIIVLKAKNNLNSNTQKDIIVPIIIKAYAVDDNKIFVYRKSIFIYPKKSEK</sequence>
<keyword evidence="10" id="KW-1185">Reference proteome</keyword>
<evidence type="ECO:0000256" key="3">
    <source>
        <dbReference type="ARBA" id="ARBA00022723"/>
    </source>
</evidence>